<gene>
    <name evidence="1" type="ORF">F444_22408</name>
</gene>
<accession>A0A080YXW0</accession>
<organism evidence="1 2">
    <name type="scientific">Phytophthora nicotianae P1976</name>
    <dbReference type="NCBI Taxonomy" id="1317066"/>
    <lineage>
        <taxon>Eukaryota</taxon>
        <taxon>Sar</taxon>
        <taxon>Stramenopiles</taxon>
        <taxon>Oomycota</taxon>
        <taxon>Peronosporomycetes</taxon>
        <taxon>Peronosporales</taxon>
        <taxon>Peronosporaceae</taxon>
        <taxon>Phytophthora</taxon>
    </lineage>
</organism>
<protein>
    <submittedName>
        <fullName evidence="1">Uncharacterized protein</fullName>
    </submittedName>
</protein>
<dbReference type="EMBL" id="ANJA01004258">
    <property type="protein sequence ID" value="ETO59221.1"/>
    <property type="molecule type" value="Genomic_DNA"/>
</dbReference>
<dbReference type="Proteomes" id="UP000028582">
    <property type="component" value="Unassembled WGS sequence"/>
</dbReference>
<name>A0A080YXW0_PHYNI</name>
<proteinExistence type="predicted"/>
<reference evidence="1 2" key="1">
    <citation type="submission" date="2013-11" db="EMBL/GenBank/DDBJ databases">
        <title>The Genome Sequence of Phytophthora parasitica P1976.</title>
        <authorList>
            <consortium name="The Broad Institute Genomics Platform"/>
            <person name="Russ C."/>
            <person name="Tyler B."/>
            <person name="Panabieres F."/>
            <person name="Shan W."/>
            <person name="Tripathy S."/>
            <person name="Grunwald N."/>
            <person name="Machado M."/>
            <person name="Johnson C.S."/>
            <person name="Walker B."/>
            <person name="Young S."/>
            <person name="Zeng Q."/>
            <person name="Gargeya S."/>
            <person name="Fitzgerald M."/>
            <person name="Haas B."/>
            <person name="Abouelleil A."/>
            <person name="Allen A.W."/>
            <person name="Alvarado L."/>
            <person name="Arachchi H.M."/>
            <person name="Berlin A.M."/>
            <person name="Chapman S.B."/>
            <person name="Gainer-Dewar J."/>
            <person name="Goldberg J."/>
            <person name="Griggs A."/>
            <person name="Gujja S."/>
            <person name="Hansen M."/>
            <person name="Howarth C."/>
            <person name="Imamovic A."/>
            <person name="Ireland A."/>
            <person name="Larimer J."/>
            <person name="McCowan C."/>
            <person name="Murphy C."/>
            <person name="Pearson M."/>
            <person name="Poon T.W."/>
            <person name="Priest M."/>
            <person name="Roberts A."/>
            <person name="Saif S."/>
            <person name="Shea T."/>
            <person name="Sisk P."/>
            <person name="Sykes S."/>
            <person name="Wortman J."/>
            <person name="Nusbaum C."/>
            <person name="Birren B."/>
        </authorList>
    </citation>
    <scope>NUCLEOTIDE SEQUENCE [LARGE SCALE GENOMIC DNA]</scope>
    <source>
        <strain evidence="1 2">P1976</strain>
    </source>
</reference>
<evidence type="ECO:0000313" key="2">
    <source>
        <dbReference type="Proteomes" id="UP000028582"/>
    </source>
</evidence>
<dbReference type="AlphaFoldDB" id="A0A080YXW0"/>
<sequence length="70" mass="7885">MGRWQRVAKNYKNTEEEIIWVVNSANTRIPVPVELSDGVSDAVVERKTDATEWTVYCVSKFAVSLIADVV</sequence>
<comment type="caution">
    <text evidence="1">The sequence shown here is derived from an EMBL/GenBank/DDBJ whole genome shotgun (WGS) entry which is preliminary data.</text>
</comment>
<evidence type="ECO:0000313" key="1">
    <source>
        <dbReference type="EMBL" id="ETO59221.1"/>
    </source>
</evidence>
<feature type="non-terminal residue" evidence="1">
    <location>
        <position position="70"/>
    </location>
</feature>